<feature type="transmembrane region" description="Helical" evidence="1">
    <location>
        <begin position="104"/>
        <end position="124"/>
    </location>
</feature>
<gene>
    <name evidence="3" type="ORF">B0T22DRAFT_495010</name>
</gene>
<dbReference type="Proteomes" id="UP001270362">
    <property type="component" value="Unassembled WGS sequence"/>
</dbReference>
<feature type="transmembrane region" description="Helical" evidence="1">
    <location>
        <begin position="537"/>
        <end position="570"/>
    </location>
</feature>
<evidence type="ECO:0000256" key="2">
    <source>
        <dbReference type="SAM" id="SignalP"/>
    </source>
</evidence>
<proteinExistence type="predicted"/>
<evidence type="ECO:0000313" key="3">
    <source>
        <dbReference type="EMBL" id="KAK3681005.1"/>
    </source>
</evidence>
<feature type="signal peptide" evidence="2">
    <location>
        <begin position="1"/>
        <end position="21"/>
    </location>
</feature>
<keyword evidence="1" id="KW-1133">Transmembrane helix</keyword>
<keyword evidence="1" id="KW-0472">Membrane</keyword>
<dbReference type="EMBL" id="JAULSO010000008">
    <property type="protein sequence ID" value="KAK3681005.1"/>
    <property type="molecule type" value="Genomic_DNA"/>
</dbReference>
<name>A0AAE0WYV9_9PEZI</name>
<feature type="chain" id="PRO_5042183711" evidence="2">
    <location>
        <begin position="22"/>
        <end position="592"/>
    </location>
</feature>
<feature type="transmembrane region" description="Helical" evidence="1">
    <location>
        <begin position="495"/>
        <end position="517"/>
    </location>
</feature>
<evidence type="ECO:0000256" key="1">
    <source>
        <dbReference type="SAM" id="Phobius"/>
    </source>
</evidence>
<reference evidence="3" key="1">
    <citation type="journal article" date="2023" name="Mol. Phylogenet. Evol.">
        <title>Genome-scale phylogeny and comparative genomics of the fungal order Sordariales.</title>
        <authorList>
            <person name="Hensen N."/>
            <person name="Bonometti L."/>
            <person name="Westerberg I."/>
            <person name="Brannstrom I.O."/>
            <person name="Guillou S."/>
            <person name="Cros-Aarteil S."/>
            <person name="Calhoun S."/>
            <person name="Haridas S."/>
            <person name="Kuo A."/>
            <person name="Mondo S."/>
            <person name="Pangilinan J."/>
            <person name="Riley R."/>
            <person name="LaButti K."/>
            <person name="Andreopoulos B."/>
            <person name="Lipzen A."/>
            <person name="Chen C."/>
            <person name="Yan M."/>
            <person name="Daum C."/>
            <person name="Ng V."/>
            <person name="Clum A."/>
            <person name="Steindorff A."/>
            <person name="Ohm R.A."/>
            <person name="Martin F."/>
            <person name="Silar P."/>
            <person name="Natvig D.O."/>
            <person name="Lalanne C."/>
            <person name="Gautier V."/>
            <person name="Ament-Velasquez S.L."/>
            <person name="Kruys A."/>
            <person name="Hutchinson M.I."/>
            <person name="Powell A.J."/>
            <person name="Barry K."/>
            <person name="Miller A.N."/>
            <person name="Grigoriev I.V."/>
            <person name="Debuchy R."/>
            <person name="Gladieux P."/>
            <person name="Hiltunen Thoren M."/>
            <person name="Johannesson H."/>
        </authorList>
    </citation>
    <scope>NUCLEOTIDE SEQUENCE</scope>
    <source>
        <strain evidence="3">CBS 314.62</strain>
    </source>
</reference>
<keyword evidence="4" id="KW-1185">Reference proteome</keyword>
<keyword evidence="1" id="KW-0812">Transmembrane</keyword>
<protein>
    <submittedName>
        <fullName evidence="3">Uncharacterized protein</fullName>
    </submittedName>
</protein>
<reference evidence="3" key="2">
    <citation type="submission" date="2023-06" db="EMBL/GenBank/DDBJ databases">
        <authorList>
            <consortium name="Lawrence Berkeley National Laboratory"/>
            <person name="Haridas S."/>
            <person name="Hensen N."/>
            <person name="Bonometti L."/>
            <person name="Westerberg I."/>
            <person name="Brannstrom I.O."/>
            <person name="Guillou S."/>
            <person name="Cros-Aarteil S."/>
            <person name="Calhoun S."/>
            <person name="Kuo A."/>
            <person name="Mondo S."/>
            <person name="Pangilinan J."/>
            <person name="Riley R."/>
            <person name="Labutti K."/>
            <person name="Andreopoulos B."/>
            <person name="Lipzen A."/>
            <person name="Chen C."/>
            <person name="Yanf M."/>
            <person name="Daum C."/>
            <person name="Ng V."/>
            <person name="Clum A."/>
            <person name="Steindorff A."/>
            <person name="Ohm R."/>
            <person name="Martin F."/>
            <person name="Silar P."/>
            <person name="Natvig D."/>
            <person name="Lalanne C."/>
            <person name="Gautier V."/>
            <person name="Ament-Velasquez S.L."/>
            <person name="Kruys A."/>
            <person name="Hutchinson M.I."/>
            <person name="Powell A.J."/>
            <person name="Barry K."/>
            <person name="Miller A.N."/>
            <person name="Grigoriev I.V."/>
            <person name="Debuchy R."/>
            <person name="Gladieux P."/>
            <person name="Thoren M.H."/>
            <person name="Johannesson H."/>
        </authorList>
    </citation>
    <scope>NUCLEOTIDE SEQUENCE</scope>
    <source>
        <strain evidence="3">CBS 314.62</strain>
    </source>
</reference>
<sequence>MKRPAAWAALKLLARVPVSFAAETDARRSADVQAFFNAHQNDTAAFSTEIAPPRVPSPSSRGTINILWSCIVTLVACVYTALHLNIPASNERGTARLLLRKIKWVLVSLIAPEIVLYVALMQFIEARSLMRSSRELVKRKKTKGDTSAANDMINMNYCFFVVMGGLQFSIDDIYPSEHIEDRSKANTIQKALVLTQVGWMALQCIVKKAQGFPISLLEIHTFFHVVCAVALYTLWVEKPLDIREPEIITVTAAFEDVLALMVQEQYCILQNASAVLFPPRTAENESHVFAAKLSDKMVTMRLDQEQNPVPVIWKDQASVLGDGEVLPCGFGYLRQLSDEELKKYKNWNGYHIRLEASDILRAERAVKHIQVLDGPIIHHVNTGRPYGTEGHEIFGNLYIYPGGKYRTAFSSGGHFTHHADKSHVHFMYDVALRSHESYLHRVTQFCTDLVATFAFASYLHFIVVALLPALYGGIHLSAWNSVFPSHIESILWKASGLIIVVTIPMLWIALLVTLLPTNVILLAADMYAGSQNEKVEIYFGIVIAVIQLYVFLSMVVYVCARAFIIVVAFLSTRCMPYGVYYIPSWLQIFPHL</sequence>
<dbReference type="PANTHER" id="PTHR35043:SF7">
    <property type="entry name" value="TRANSCRIPTION FACTOR DOMAIN-CONTAINING PROTEIN"/>
    <property type="match status" value="1"/>
</dbReference>
<feature type="transmembrane region" description="Helical" evidence="1">
    <location>
        <begin position="449"/>
        <end position="474"/>
    </location>
</feature>
<dbReference type="PANTHER" id="PTHR35043">
    <property type="entry name" value="TRANSCRIPTION FACTOR DOMAIN-CONTAINING PROTEIN"/>
    <property type="match status" value="1"/>
</dbReference>
<feature type="transmembrane region" description="Helical" evidence="1">
    <location>
        <begin position="66"/>
        <end position="84"/>
    </location>
</feature>
<organism evidence="3 4">
    <name type="scientific">Podospora appendiculata</name>
    <dbReference type="NCBI Taxonomy" id="314037"/>
    <lineage>
        <taxon>Eukaryota</taxon>
        <taxon>Fungi</taxon>
        <taxon>Dikarya</taxon>
        <taxon>Ascomycota</taxon>
        <taxon>Pezizomycotina</taxon>
        <taxon>Sordariomycetes</taxon>
        <taxon>Sordariomycetidae</taxon>
        <taxon>Sordariales</taxon>
        <taxon>Podosporaceae</taxon>
        <taxon>Podospora</taxon>
    </lineage>
</organism>
<evidence type="ECO:0000313" key="4">
    <source>
        <dbReference type="Proteomes" id="UP001270362"/>
    </source>
</evidence>
<dbReference type="AlphaFoldDB" id="A0AAE0WYV9"/>
<keyword evidence="2" id="KW-0732">Signal</keyword>
<accession>A0AAE0WYV9</accession>
<comment type="caution">
    <text evidence="3">The sequence shown here is derived from an EMBL/GenBank/DDBJ whole genome shotgun (WGS) entry which is preliminary data.</text>
</comment>